<feature type="region of interest" description="Disordered" evidence="1">
    <location>
        <begin position="1"/>
        <end position="67"/>
    </location>
</feature>
<dbReference type="AlphaFoldDB" id="A0A0J1B2X8"/>
<accession>A0A0J1B2X8</accession>
<organism evidence="2 3">
    <name type="scientific">Rhodopirellula islandica</name>
    <dbReference type="NCBI Taxonomy" id="595434"/>
    <lineage>
        <taxon>Bacteria</taxon>
        <taxon>Pseudomonadati</taxon>
        <taxon>Planctomycetota</taxon>
        <taxon>Planctomycetia</taxon>
        <taxon>Pirellulales</taxon>
        <taxon>Pirellulaceae</taxon>
        <taxon>Rhodopirellula</taxon>
    </lineage>
</organism>
<dbReference type="PATRIC" id="fig|595434.4.peg.6512"/>
<feature type="region of interest" description="Disordered" evidence="1">
    <location>
        <begin position="121"/>
        <end position="142"/>
    </location>
</feature>
<proteinExistence type="predicted"/>
<protein>
    <submittedName>
        <fullName evidence="2">Uncharacterized protein</fullName>
    </submittedName>
</protein>
<reference evidence="2" key="1">
    <citation type="submission" date="2015-05" db="EMBL/GenBank/DDBJ databases">
        <title>Permanent draft genome of Rhodopirellula islandicus K833.</title>
        <authorList>
            <person name="Kizina J."/>
            <person name="Richter M."/>
            <person name="Glockner F.O."/>
            <person name="Harder J."/>
        </authorList>
    </citation>
    <scope>NUCLEOTIDE SEQUENCE [LARGE SCALE GENOMIC DNA]</scope>
    <source>
        <strain evidence="2">K833</strain>
    </source>
</reference>
<evidence type="ECO:0000256" key="1">
    <source>
        <dbReference type="SAM" id="MobiDB-lite"/>
    </source>
</evidence>
<dbReference type="Proteomes" id="UP000036367">
    <property type="component" value="Unassembled WGS sequence"/>
</dbReference>
<dbReference type="EMBL" id="LECT01000055">
    <property type="protein sequence ID" value="KLU01270.1"/>
    <property type="molecule type" value="Genomic_DNA"/>
</dbReference>
<feature type="compositionally biased region" description="Low complexity" evidence="1">
    <location>
        <begin position="1"/>
        <end position="17"/>
    </location>
</feature>
<keyword evidence="3" id="KW-1185">Reference proteome</keyword>
<feature type="compositionally biased region" description="Basic and acidic residues" evidence="1">
    <location>
        <begin position="21"/>
        <end position="40"/>
    </location>
</feature>
<gene>
    <name evidence="2" type="ORF">RISK_006839</name>
</gene>
<dbReference type="RefSeq" id="WP_201778970.1">
    <property type="nucleotide sequence ID" value="NZ_LECT01000055.1"/>
</dbReference>
<comment type="caution">
    <text evidence="2">The sequence shown here is derived from an EMBL/GenBank/DDBJ whole genome shotgun (WGS) entry which is preliminary data.</text>
</comment>
<name>A0A0J1B2X8_RHOIS</name>
<evidence type="ECO:0000313" key="2">
    <source>
        <dbReference type="EMBL" id="KLU01270.1"/>
    </source>
</evidence>
<evidence type="ECO:0000313" key="3">
    <source>
        <dbReference type="Proteomes" id="UP000036367"/>
    </source>
</evidence>
<sequence>MPTTVKSSSKTSTASKTKGSKVSDEVVTIDRRRNERRDGNADASDAGMMDQPRRKKQRRRHIDPTTCERDYSDQEVEFMKAMDDYKRDSGRMFPTCSEVLEVLRSLNYVKLSDDQFEELGLNDEIEGEESWSEEESDELAEV</sequence>